<dbReference type="Pfam" id="PF13012">
    <property type="entry name" value="MitMem_reg"/>
    <property type="match status" value="1"/>
</dbReference>
<protein>
    <recommendedName>
        <fullName evidence="5">MPN domain-containing protein</fullName>
    </recommendedName>
</protein>
<comment type="caution">
    <text evidence="6">The sequence shown here is derived from an EMBL/GenBank/DDBJ whole genome shotgun (WGS) entry which is preliminary data.</text>
</comment>
<feature type="region of interest" description="Disordered" evidence="4">
    <location>
        <begin position="48"/>
        <end position="74"/>
    </location>
</feature>
<feature type="domain" description="MPN" evidence="5">
    <location>
        <begin position="436"/>
        <end position="566"/>
    </location>
</feature>
<dbReference type="InterPro" id="IPR024969">
    <property type="entry name" value="EIF3F/CSN6-like_C"/>
</dbReference>
<dbReference type="GO" id="GO:0003743">
    <property type="term" value="F:translation initiation factor activity"/>
    <property type="evidence" value="ECO:0007669"/>
    <property type="project" value="UniProtKB-KW"/>
</dbReference>
<evidence type="ECO:0000256" key="1">
    <source>
        <dbReference type="ARBA" id="ARBA00022490"/>
    </source>
</evidence>
<dbReference type="Proteomes" id="UP000663848">
    <property type="component" value="Unassembled WGS sequence"/>
</dbReference>
<evidence type="ECO:0000256" key="2">
    <source>
        <dbReference type="ARBA" id="ARBA00022540"/>
    </source>
</evidence>
<dbReference type="Gene3D" id="3.40.140.10">
    <property type="entry name" value="Cytidine Deaminase, domain 2"/>
    <property type="match status" value="1"/>
</dbReference>
<dbReference type="PROSITE" id="PS50249">
    <property type="entry name" value="MPN"/>
    <property type="match status" value="1"/>
</dbReference>
<reference evidence="6" key="1">
    <citation type="submission" date="2021-02" db="EMBL/GenBank/DDBJ databases">
        <authorList>
            <person name="Nowell W R."/>
        </authorList>
    </citation>
    <scope>NUCLEOTIDE SEQUENCE</scope>
</reference>
<evidence type="ECO:0000259" key="5">
    <source>
        <dbReference type="PROSITE" id="PS50249"/>
    </source>
</evidence>
<dbReference type="Proteomes" id="UP000663851">
    <property type="component" value="Unassembled WGS sequence"/>
</dbReference>
<dbReference type="EMBL" id="CAJNXB010001154">
    <property type="protein sequence ID" value="CAF3138548.1"/>
    <property type="molecule type" value="Genomic_DNA"/>
</dbReference>
<dbReference type="GO" id="GO:0008237">
    <property type="term" value="F:metallopeptidase activity"/>
    <property type="evidence" value="ECO:0007669"/>
    <property type="project" value="InterPro"/>
</dbReference>
<organism evidence="6 10">
    <name type="scientific">Rotaria socialis</name>
    <dbReference type="NCBI Taxonomy" id="392032"/>
    <lineage>
        <taxon>Eukaryota</taxon>
        <taxon>Metazoa</taxon>
        <taxon>Spiralia</taxon>
        <taxon>Gnathifera</taxon>
        <taxon>Rotifera</taxon>
        <taxon>Eurotatoria</taxon>
        <taxon>Bdelloidea</taxon>
        <taxon>Philodinida</taxon>
        <taxon>Philodinidae</taxon>
        <taxon>Rotaria</taxon>
    </lineage>
</organism>
<keyword evidence="11" id="KW-1185">Reference proteome</keyword>
<dbReference type="Proteomes" id="UP000663825">
    <property type="component" value="Unassembled WGS sequence"/>
</dbReference>
<evidence type="ECO:0000313" key="7">
    <source>
        <dbReference type="EMBL" id="CAF4185486.1"/>
    </source>
</evidence>
<keyword evidence="3" id="KW-0648">Protein biosynthesis</keyword>
<sequence>MSSDIPGFYFDTVQQRYYRLSPHSSNNVPSARAINDRARQEQQIAKQLDLIKPHSKKSSQHHNENKRLNKSRLSLLRQREYGQTPIELCHNNIRSNFIENLSPTCFLDNSSSFSLPIHSQGNSNYEMTITSTGQSIQLIDYKLYLNLLDNPMYTYQLQPNTIDSYRSSYFIDSSSPFMSVTLLNDENHVIIRFLKFSAIPSDHSLLMLSSNPLAAKYYYEEKYKTLHLPSPLMNHASPLMIKCSGPCCYSESLDRFAFNINNFVYIYDLQTFNTIVSLRVPIRRVTLNDMKFSYENSNIIYTTNGQQFQQWDMRQSNRSCSLRMPILCSTIKCLKSKSNCILTSSFDEQINLIDLRMATKPLLIYDGSSSSSNNPHFTFEIDSDTENFIVACSQYHILYTWDLKTSQLLNLLRCPIPQRFIHTSMALSLSSNNFEVNIHPVALFNIVHAYERRSEKFDTILGTLLGTRTADSIEVVDSFVVPHSAHSDALYNVDYASTMATFYRKVNSTQTTVGWYSTGSDIISGANLIHEFYTHETRNPVYILVDTSLKNDSSFQIKAYMGAPFGIKDKDKLKSHGTIFTPIPVRIVTYDEEKSAIDLFQGGKFSKNFQVKPPGELDQVQVALDKLLFMLKHLTAYIDDILSGKKPSDPKIGRMLMNLINTVPRVDAKDLENMVNTSMNDLLMIQYLSQAVKAQLVLNEKLTST</sequence>
<dbReference type="OrthoDB" id="25498at2759"/>
<evidence type="ECO:0000256" key="4">
    <source>
        <dbReference type="SAM" id="MobiDB-lite"/>
    </source>
</evidence>
<dbReference type="EMBL" id="CAJOBO010000952">
    <property type="protein sequence ID" value="CAF4316466.1"/>
    <property type="molecule type" value="Genomic_DNA"/>
</dbReference>
<evidence type="ECO:0000256" key="3">
    <source>
        <dbReference type="ARBA" id="ARBA00022917"/>
    </source>
</evidence>
<dbReference type="Proteomes" id="UP000663873">
    <property type="component" value="Unassembled WGS sequence"/>
</dbReference>
<dbReference type="GO" id="GO:0031369">
    <property type="term" value="F:translation initiation factor binding"/>
    <property type="evidence" value="ECO:0007669"/>
    <property type="project" value="InterPro"/>
</dbReference>
<proteinExistence type="predicted"/>
<dbReference type="EMBL" id="CAJOBP010000494">
    <property type="protein sequence ID" value="CAF4185486.1"/>
    <property type="molecule type" value="Genomic_DNA"/>
</dbReference>
<evidence type="ECO:0000313" key="10">
    <source>
        <dbReference type="Proteomes" id="UP000663825"/>
    </source>
</evidence>
<gene>
    <name evidence="8" type="ORF">HFQ381_LOCUS14535</name>
    <name evidence="9" type="ORF">QYT958_LOCUS9904</name>
    <name evidence="6" type="ORF">TIS948_LOCUS9015</name>
    <name evidence="7" type="ORF">UJA718_LOCUS5589</name>
</gene>
<evidence type="ECO:0000313" key="9">
    <source>
        <dbReference type="EMBL" id="CAF4575210.1"/>
    </source>
</evidence>
<dbReference type="InterPro" id="IPR036322">
    <property type="entry name" value="WD40_repeat_dom_sf"/>
</dbReference>
<dbReference type="AlphaFoldDB" id="A0A817P5V0"/>
<dbReference type="PANTHER" id="PTHR10540">
    <property type="entry name" value="EUKARYOTIC TRANSLATION INITIATION FACTOR 3 SUBUNIT F-RELATED"/>
    <property type="match status" value="1"/>
</dbReference>
<dbReference type="PANTHER" id="PTHR10540:SF6">
    <property type="entry name" value="EUKARYOTIC TRANSLATION INITIATION FACTOR 3 SUBUNIT F"/>
    <property type="match status" value="1"/>
</dbReference>
<dbReference type="CDD" id="cd08064">
    <property type="entry name" value="MPN_eIF3f"/>
    <property type="match status" value="1"/>
</dbReference>
<dbReference type="Gene3D" id="2.130.10.10">
    <property type="entry name" value="YVTN repeat-like/Quinoprotein amine dehydrogenase"/>
    <property type="match status" value="1"/>
</dbReference>
<dbReference type="Pfam" id="PF01398">
    <property type="entry name" value="JAB"/>
    <property type="match status" value="1"/>
</dbReference>
<dbReference type="InterPro" id="IPR037518">
    <property type="entry name" value="MPN"/>
</dbReference>
<dbReference type="GO" id="GO:0071541">
    <property type="term" value="C:eukaryotic translation initiation factor 3 complex, eIF3m"/>
    <property type="evidence" value="ECO:0007669"/>
    <property type="project" value="TreeGrafter"/>
</dbReference>
<dbReference type="EMBL" id="CAJOBR010001074">
    <property type="protein sequence ID" value="CAF4575210.1"/>
    <property type="molecule type" value="Genomic_DNA"/>
</dbReference>
<evidence type="ECO:0000313" key="8">
    <source>
        <dbReference type="EMBL" id="CAF4316466.1"/>
    </source>
</evidence>
<dbReference type="SUPFAM" id="SSF50978">
    <property type="entry name" value="WD40 repeat-like"/>
    <property type="match status" value="1"/>
</dbReference>
<dbReference type="InterPro" id="IPR027531">
    <property type="entry name" value="eIF3f"/>
</dbReference>
<keyword evidence="2" id="KW-0396">Initiation factor</keyword>
<evidence type="ECO:0000313" key="11">
    <source>
        <dbReference type="Proteomes" id="UP000663873"/>
    </source>
</evidence>
<dbReference type="SMART" id="SM00232">
    <property type="entry name" value="JAB_MPN"/>
    <property type="match status" value="1"/>
</dbReference>
<evidence type="ECO:0000313" key="6">
    <source>
        <dbReference type="EMBL" id="CAF3138548.1"/>
    </source>
</evidence>
<keyword evidence="1" id="KW-0963">Cytoplasm</keyword>
<dbReference type="InterPro" id="IPR000555">
    <property type="entry name" value="JAMM/MPN+_dom"/>
</dbReference>
<accession>A0A817P5V0</accession>
<dbReference type="InterPro" id="IPR015943">
    <property type="entry name" value="WD40/YVTN_repeat-like_dom_sf"/>
</dbReference>
<name>A0A817P5V0_9BILA</name>